<proteinExistence type="predicted"/>
<comment type="caution">
    <text evidence="2">The sequence shown here is derived from an EMBL/GenBank/DDBJ whole genome shotgun (WGS) entry which is preliminary data.</text>
</comment>
<organism evidence="2 3">
    <name type="scientific">Acetobacterium bakii</name>
    <dbReference type="NCBI Taxonomy" id="52689"/>
    <lineage>
        <taxon>Bacteria</taxon>
        <taxon>Bacillati</taxon>
        <taxon>Bacillota</taxon>
        <taxon>Clostridia</taxon>
        <taxon>Eubacteriales</taxon>
        <taxon>Eubacteriaceae</taxon>
        <taxon>Acetobacterium</taxon>
    </lineage>
</organism>
<keyword evidence="1" id="KW-1133">Transmembrane helix</keyword>
<accession>A0A0L6U3U3</accession>
<keyword evidence="1" id="KW-0812">Transmembrane</keyword>
<feature type="transmembrane region" description="Helical" evidence="1">
    <location>
        <begin position="12"/>
        <end position="30"/>
    </location>
</feature>
<feature type="transmembrane region" description="Helical" evidence="1">
    <location>
        <begin position="90"/>
        <end position="110"/>
    </location>
</feature>
<dbReference type="STRING" id="52689.AKG39_03315"/>
<dbReference type="PATRIC" id="fig|52689.4.peg.3593"/>
<reference evidence="3" key="1">
    <citation type="submission" date="2015-07" db="EMBL/GenBank/DDBJ databases">
        <title>Draft genome sequence of Acetobacterium bakii DSM 8293, a potential psychrophilic chemical producer through syngas fermentation.</title>
        <authorList>
            <person name="Song Y."/>
            <person name="Hwang S."/>
            <person name="Cho B.-K."/>
        </authorList>
    </citation>
    <scope>NUCLEOTIDE SEQUENCE [LARGE SCALE GENOMIC DNA]</scope>
    <source>
        <strain evidence="3">DSM 8239</strain>
    </source>
</reference>
<feature type="transmembrane region" description="Helical" evidence="1">
    <location>
        <begin position="116"/>
        <end position="135"/>
    </location>
</feature>
<keyword evidence="1" id="KW-0472">Membrane</keyword>
<feature type="transmembrane region" description="Helical" evidence="1">
    <location>
        <begin position="42"/>
        <end position="62"/>
    </location>
</feature>
<sequence length="165" mass="19205">MEEKSKKELNRLYMSELVTVLVCGSLIYMLSDSSMGQLDIRLIIPGSILIFIILQSAGYWYYRYRLAENPGTDYPWVMPLFSIFKKTNRVLFFSYPIFCIYLLIVDQGMLFIPMNIFGLILYGFSILENINYFYYNVTIGNLRAKMPSDLAIELSNYEVTKGKKS</sequence>
<evidence type="ECO:0000256" key="1">
    <source>
        <dbReference type="SAM" id="Phobius"/>
    </source>
</evidence>
<name>A0A0L6U3U3_9FIRM</name>
<evidence type="ECO:0008006" key="4">
    <source>
        <dbReference type="Google" id="ProtNLM"/>
    </source>
</evidence>
<keyword evidence="3" id="KW-1185">Reference proteome</keyword>
<evidence type="ECO:0000313" key="3">
    <source>
        <dbReference type="Proteomes" id="UP000036873"/>
    </source>
</evidence>
<dbReference type="AlphaFoldDB" id="A0A0L6U3U3"/>
<gene>
    <name evidence="2" type="ORF">AKG39_03315</name>
</gene>
<dbReference type="Proteomes" id="UP000036873">
    <property type="component" value="Unassembled WGS sequence"/>
</dbReference>
<dbReference type="EMBL" id="LGYO01000007">
    <property type="protein sequence ID" value="KNZ43186.1"/>
    <property type="molecule type" value="Genomic_DNA"/>
</dbReference>
<dbReference type="RefSeq" id="WP_050738931.1">
    <property type="nucleotide sequence ID" value="NZ_LGYO01000007.1"/>
</dbReference>
<evidence type="ECO:0000313" key="2">
    <source>
        <dbReference type="EMBL" id="KNZ43186.1"/>
    </source>
</evidence>
<dbReference type="OrthoDB" id="1778191at2"/>
<protein>
    <recommendedName>
        <fullName evidence="4">General stress protein</fullName>
    </recommendedName>
</protein>